<dbReference type="EMBL" id="JBHUMB010000007">
    <property type="protein sequence ID" value="MFD2743446.1"/>
    <property type="molecule type" value="Genomic_DNA"/>
</dbReference>
<gene>
    <name evidence="2" type="ORF">ACFSQ6_08545</name>
</gene>
<reference evidence="3" key="1">
    <citation type="journal article" date="2019" name="Int. J. Syst. Evol. Microbiol.">
        <title>The Global Catalogue of Microorganisms (GCM) 10K type strain sequencing project: providing services to taxonomists for standard genome sequencing and annotation.</title>
        <authorList>
            <consortium name="The Broad Institute Genomics Platform"/>
            <consortium name="The Broad Institute Genome Sequencing Center for Infectious Disease"/>
            <person name="Wu L."/>
            <person name="Ma J."/>
        </authorList>
    </citation>
    <scope>NUCLEOTIDE SEQUENCE [LARGE SCALE GENOMIC DNA]</scope>
    <source>
        <strain evidence="3">KCTC 42247</strain>
    </source>
</reference>
<dbReference type="PROSITE" id="PS51257">
    <property type="entry name" value="PROKAR_LIPOPROTEIN"/>
    <property type="match status" value="1"/>
</dbReference>
<accession>A0ABW5UBX2</accession>
<feature type="chain" id="PRO_5045733647" description="DUF4198 domain-containing protein" evidence="1">
    <location>
        <begin position="28"/>
        <end position="235"/>
    </location>
</feature>
<name>A0ABW5UBX2_9SPHI</name>
<sequence>MKHQKQNKFLSAIIAVGLITSFTSCSSDDPVDIVQEGIQKAELTFTEVTGEGVYPHGDHFHGLAGATDGTAQVVTFNAQGEATANGHLHLDAEAVYRIDLKAWDHTGHEVTADIVATEAAAANYKAFLVGGDYILNSNTTDESGAIFQPRETTYGDGTAVTGAGGTGTTGVLSYFGIGHSNAGKSRQITFVLRKLQSGVKEKITRLDWNRSDYAAAFAGENELALNFEIHAEHDH</sequence>
<dbReference type="RefSeq" id="WP_066757579.1">
    <property type="nucleotide sequence ID" value="NZ_JBHUMB010000007.1"/>
</dbReference>
<organism evidence="2 3">
    <name type="scientific">Sphingobacterium populi</name>
    <dbReference type="NCBI Taxonomy" id="1812824"/>
    <lineage>
        <taxon>Bacteria</taxon>
        <taxon>Pseudomonadati</taxon>
        <taxon>Bacteroidota</taxon>
        <taxon>Sphingobacteriia</taxon>
        <taxon>Sphingobacteriales</taxon>
        <taxon>Sphingobacteriaceae</taxon>
        <taxon>Sphingobacterium</taxon>
    </lineage>
</organism>
<comment type="caution">
    <text evidence="2">The sequence shown here is derived from an EMBL/GenBank/DDBJ whole genome shotgun (WGS) entry which is preliminary data.</text>
</comment>
<feature type="signal peptide" evidence="1">
    <location>
        <begin position="1"/>
        <end position="27"/>
    </location>
</feature>
<evidence type="ECO:0008006" key="4">
    <source>
        <dbReference type="Google" id="ProtNLM"/>
    </source>
</evidence>
<keyword evidence="3" id="KW-1185">Reference proteome</keyword>
<proteinExistence type="predicted"/>
<evidence type="ECO:0000313" key="3">
    <source>
        <dbReference type="Proteomes" id="UP001597418"/>
    </source>
</evidence>
<evidence type="ECO:0000256" key="1">
    <source>
        <dbReference type="SAM" id="SignalP"/>
    </source>
</evidence>
<protein>
    <recommendedName>
        <fullName evidence="4">DUF4198 domain-containing protein</fullName>
    </recommendedName>
</protein>
<keyword evidence="1" id="KW-0732">Signal</keyword>
<dbReference type="Proteomes" id="UP001597418">
    <property type="component" value="Unassembled WGS sequence"/>
</dbReference>
<evidence type="ECO:0000313" key="2">
    <source>
        <dbReference type="EMBL" id="MFD2743446.1"/>
    </source>
</evidence>